<dbReference type="InterPro" id="IPR013126">
    <property type="entry name" value="Hsp_70_fam"/>
</dbReference>
<dbReference type="PRINTS" id="PR00301">
    <property type="entry name" value="HEATSHOCK70"/>
</dbReference>
<protein>
    <submittedName>
        <fullName evidence="8">Hsp70 family protein</fullName>
    </submittedName>
</protein>
<name>A0ABX6IKP7_9ACTN</name>
<comment type="similarity">
    <text evidence="1 6">Belongs to the heat shock protein 70 family.</text>
</comment>
<feature type="transmembrane region" description="Helical" evidence="7">
    <location>
        <begin position="472"/>
        <end position="498"/>
    </location>
</feature>
<evidence type="ECO:0000313" key="9">
    <source>
        <dbReference type="Proteomes" id="UP001059836"/>
    </source>
</evidence>
<dbReference type="SUPFAM" id="SSF53067">
    <property type="entry name" value="Actin-like ATPase domain"/>
    <property type="match status" value="2"/>
</dbReference>
<keyword evidence="9" id="KW-1185">Reference proteome</keyword>
<keyword evidence="7" id="KW-1133">Transmembrane helix</keyword>
<evidence type="ECO:0000256" key="3">
    <source>
        <dbReference type="ARBA" id="ARBA00022840"/>
    </source>
</evidence>
<keyword evidence="5" id="KW-0143">Chaperone</keyword>
<keyword evidence="2 6" id="KW-0547">Nucleotide-binding</keyword>
<dbReference type="RefSeq" id="WP_213244736.1">
    <property type="nucleotide sequence ID" value="NZ_CP045806.1"/>
</dbReference>
<gene>
    <name evidence="8" type="ORF">GII31_17905</name>
</gene>
<dbReference type="EMBL" id="CP045809">
    <property type="protein sequence ID" value="QHN36483.1"/>
    <property type="molecule type" value="Genomic_DNA"/>
</dbReference>
<evidence type="ECO:0000313" key="8">
    <source>
        <dbReference type="EMBL" id="QHN36483.1"/>
    </source>
</evidence>
<dbReference type="PROSITE" id="PS01036">
    <property type="entry name" value="HSP70_3"/>
    <property type="match status" value="1"/>
</dbReference>
<keyword evidence="3 6" id="KW-0067">ATP-binding</keyword>
<evidence type="ECO:0000256" key="7">
    <source>
        <dbReference type="SAM" id="Phobius"/>
    </source>
</evidence>
<dbReference type="InterPro" id="IPR043129">
    <property type="entry name" value="ATPase_NBD"/>
</dbReference>
<proteinExistence type="inferred from homology"/>
<dbReference type="InterPro" id="IPR018181">
    <property type="entry name" value="Heat_shock_70_CS"/>
</dbReference>
<keyword evidence="4" id="KW-0346">Stress response</keyword>
<dbReference type="PANTHER" id="PTHR19375">
    <property type="entry name" value="HEAT SHOCK PROTEIN 70KDA"/>
    <property type="match status" value="1"/>
</dbReference>
<evidence type="ECO:0000256" key="5">
    <source>
        <dbReference type="ARBA" id="ARBA00023186"/>
    </source>
</evidence>
<evidence type="ECO:0000256" key="1">
    <source>
        <dbReference type="ARBA" id="ARBA00007381"/>
    </source>
</evidence>
<keyword evidence="7" id="KW-0812">Transmembrane</keyword>
<keyword evidence="7" id="KW-0472">Membrane</keyword>
<accession>A0ABX6IKP7</accession>
<reference evidence="8" key="1">
    <citation type="journal article" date="2021" name="Nat. Microbiol.">
        <title>Cocultivation of an ultrasmall environmental parasitic bacterium with lytic ability against bacteria associated with wastewater foams.</title>
        <authorList>
            <person name="Batinovic S."/>
            <person name="Rose J.J.A."/>
            <person name="Ratcliffe J."/>
            <person name="Seviour R.J."/>
            <person name="Petrovski S."/>
        </authorList>
    </citation>
    <scope>NUCLEOTIDE SEQUENCE</scope>
    <source>
        <strain evidence="8">CON9</strain>
    </source>
</reference>
<dbReference type="Proteomes" id="UP001059836">
    <property type="component" value="Chromosome"/>
</dbReference>
<dbReference type="Gene3D" id="3.30.420.40">
    <property type="match status" value="2"/>
</dbReference>
<evidence type="ECO:0000256" key="4">
    <source>
        <dbReference type="ARBA" id="ARBA00023016"/>
    </source>
</evidence>
<dbReference type="Pfam" id="PF00012">
    <property type="entry name" value="HSP70"/>
    <property type="match status" value="1"/>
</dbReference>
<evidence type="ECO:0000256" key="2">
    <source>
        <dbReference type="ARBA" id="ARBA00022741"/>
    </source>
</evidence>
<dbReference type="Gene3D" id="3.90.640.10">
    <property type="entry name" value="Actin, Chain A, domain 4"/>
    <property type="match status" value="1"/>
</dbReference>
<dbReference type="Gene3D" id="2.40.50.100">
    <property type="match status" value="1"/>
</dbReference>
<feature type="transmembrane region" description="Helical" evidence="7">
    <location>
        <begin position="519"/>
        <end position="541"/>
    </location>
</feature>
<evidence type="ECO:0000256" key="6">
    <source>
        <dbReference type="RuleBase" id="RU003322"/>
    </source>
</evidence>
<sequence length="543" mass="56626">MANTRLSIDFGTTNTAAAFADVAGMTHEIRLSPRSALMPSAVFADRGQLVVGTAALNLAATDPTAFEANPKRRLQEHEVYLGGQRFAGTALAASVFRHVLSEASRVAGTTFDEVVLTHPDSWAGHRQEQLRIAATQAGIAGRDITLVTEARAAATYYSLQDHLPPDSRICVYDFGAGTCDVAVLDRAADGTYSVAACRGLDNLGGTDLDGHIFSWTVRQLQATAPHLAAQLDNPHLRLTLVDNVRNAKETLSMATRAHIAVPGGTSIQLTRGEFDTLIQADIGRSVDLTRQLIADAHTISEQPVSRIYLVGGSSHIPLVHDELAALGEIATLGDPKTVVVRGALGHSTTTSRRPEPAPPGARITIPAAVAGRVTLTLTAQPGSHVRIGQPIASCYDGTTLGMPAATLDSPVEGSVRALHWRPESGVNAGDALISVAPAFVADHQLPALPTADAIITTVNAVGTPTTDSKSAIWSLACSFVGIFLCGLGLPFAIAALWLGIRARKEIATSGGTIGGNTPAITGISLGALGIVVNAFMLVVIFTA</sequence>
<organism evidence="8 9">
    <name type="scientific">Gordonia pseudamarae</name>
    <dbReference type="NCBI Taxonomy" id="2831662"/>
    <lineage>
        <taxon>Bacteria</taxon>
        <taxon>Bacillati</taxon>
        <taxon>Actinomycetota</taxon>
        <taxon>Actinomycetes</taxon>
        <taxon>Mycobacteriales</taxon>
        <taxon>Gordoniaceae</taxon>
        <taxon>Gordonia</taxon>
    </lineage>
</organism>